<dbReference type="AlphaFoldDB" id="A0A3A4NEZ1"/>
<keyword evidence="3" id="KW-0378">Hydrolase</keyword>
<reference evidence="3 4" key="1">
    <citation type="journal article" date="2017" name="ISME J.">
        <title>Energy and carbon metabolisms in a deep terrestrial subsurface fluid microbial community.</title>
        <authorList>
            <person name="Momper L."/>
            <person name="Jungbluth S.P."/>
            <person name="Lee M.D."/>
            <person name="Amend J.P."/>
        </authorList>
    </citation>
    <scope>NUCLEOTIDE SEQUENCE [LARGE SCALE GENOMIC DNA]</scope>
    <source>
        <strain evidence="3">SURF_5</strain>
    </source>
</reference>
<accession>A0A3A4NEZ1</accession>
<dbReference type="Gene3D" id="3.40.630.10">
    <property type="entry name" value="Zn peptidases"/>
    <property type="match status" value="1"/>
</dbReference>
<dbReference type="PANTHER" id="PTHR12147">
    <property type="entry name" value="METALLOPEPTIDASE M28 FAMILY MEMBER"/>
    <property type="match status" value="1"/>
</dbReference>
<comment type="caution">
    <text evidence="3">The sequence shown here is derived from an EMBL/GenBank/DDBJ whole genome shotgun (WGS) entry which is preliminary data.</text>
</comment>
<organism evidence="3 4">
    <name type="scientific">Abyssobacteria bacterium (strain SURF_5)</name>
    <dbReference type="NCBI Taxonomy" id="2093360"/>
    <lineage>
        <taxon>Bacteria</taxon>
        <taxon>Pseudomonadati</taxon>
        <taxon>Candidatus Hydrogenedentota</taxon>
        <taxon>Candidatus Abyssobacteria</taxon>
    </lineage>
</organism>
<gene>
    <name evidence="3" type="ORF">C4520_12595</name>
</gene>
<feature type="domain" description="PA" evidence="1">
    <location>
        <begin position="458"/>
        <end position="543"/>
    </location>
</feature>
<evidence type="ECO:0000259" key="1">
    <source>
        <dbReference type="Pfam" id="PF02225"/>
    </source>
</evidence>
<dbReference type="InterPro" id="IPR007484">
    <property type="entry name" value="Peptidase_M28"/>
</dbReference>
<dbReference type="Pfam" id="PF04389">
    <property type="entry name" value="Peptidase_M28"/>
    <property type="match status" value="1"/>
</dbReference>
<evidence type="ECO:0000313" key="4">
    <source>
        <dbReference type="Proteomes" id="UP000265882"/>
    </source>
</evidence>
<dbReference type="SUPFAM" id="SSF53187">
    <property type="entry name" value="Zn-dependent exopeptidases"/>
    <property type="match status" value="1"/>
</dbReference>
<dbReference type="PANTHER" id="PTHR12147:SF26">
    <property type="entry name" value="PEPTIDASE M28 DOMAIN-CONTAINING PROTEIN"/>
    <property type="match status" value="1"/>
</dbReference>
<dbReference type="InterPro" id="IPR003137">
    <property type="entry name" value="PA_domain"/>
</dbReference>
<proteinExistence type="predicted"/>
<evidence type="ECO:0000313" key="3">
    <source>
        <dbReference type="EMBL" id="RJP19578.1"/>
    </source>
</evidence>
<sequence>MNSRTMSSWRERMDLYYRQLRKILIFCLFAGTLTHAPFPAVAQTRIGNIILKNGRTIGNVEILEERDDRILIQKSDGQKWLSLALIEKIEVMEELPAWKKPGTNPVWLNLWKTEEGSVADVQVVSEEGEQWNQVSTRFFQLHFKDSADREQILKLAALQDNVFRFLSERTRREIPYPIKVYLTPDDAGARCDFDTMSIYMTERNQLDGFLSLYMHEATHLFNKGRTQNWWSGEFMCIYHHERSSRRENGVWRFYRTAAERDTTPWNQIADIDRDKLTGELWDTRLRKAAGIYFFIEEAYGVEKLVEFWDRNCDASANANIQNVFAAVLSKDIELLQKEYQRFYKLDGYGRGLTESGRPALLEDIIAELASPEFEGRKAGGRGCDGAAEFITEFFHDYGLKPLQADNSFLQPFELPFAEFGGSSFSLANGKNYVAYEDYRPLAGDQGSLVRAPIIFIGYGISRPDYDEYAVDVTGKIVLVLEGAPDGSEFPIGAKIQEAAAHGAAGFLLIDSLEPTGELQQKFVNPLSASIPAFHIAREIGNEILSASFMNVDGAKKRIMRKRGPYTFETGVSAAMSVAVNRNPKATSSNVVGILRGEEDVEPSDYYIVCAHYDGQGKREGSGYFPGANDNASGVAALIGIAQALQRKAHALDFSVLFAAWSGEEAGSKGADYFCQNSPIPLDRVRGVLYLDMVGAGSGKMVRIQASDESHPLFISAEKAAKKLHLTIEPHTQKPSSVAFPFVQRRIPTISLTTDNRFKHTEDDIVEKMSFEALENVVDLVVQMLMNQAAPASPQDIQVARPFVPPTVAPVAPPAVPPAGSRQAVVVDYSPHALQSGRNFNGIFVGDPRCTKDFITSKLGNPVEETEHWLNYRPSFGLDFYLENHLMEIRLNHGFRGEIDSRISMASSRTDVFEVYGWPVREQVVNDFLSLDREHRELHTSGNRSLIFYRNKGLLFWFTEESIDQIVILRKR</sequence>
<dbReference type="GO" id="GO:0006508">
    <property type="term" value="P:proteolysis"/>
    <property type="evidence" value="ECO:0007669"/>
    <property type="project" value="InterPro"/>
</dbReference>
<dbReference type="SUPFAM" id="SSF52025">
    <property type="entry name" value="PA domain"/>
    <property type="match status" value="1"/>
</dbReference>
<dbReference type="Pfam" id="PF02225">
    <property type="entry name" value="PA"/>
    <property type="match status" value="1"/>
</dbReference>
<name>A0A3A4NEZ1_ABYX5</name>
<dbReference type="InterPro" id="IPR046450">
    <property type="entry name" value="PA_dom_sf"/>
</dbReference>
<dbReference type="InterPro" id="IPR045175">
    <property type="entry name" value="M28_fam"/>
</dbReference>
<dbReference type="EMBL" id="QZKU01000087">
    <property type="protein sequence ID" value="RJP19578.1"/>
    <property type="molecule type" value="Genomic_DNA"/>
</dbReference>
<feature type="domain" description="Peptidase M28" evidence="2">
    <location>
        <begin position="589"/>
        <end position="782"/>
    </location>
</feature>
<dbReference type="GO" id="GO:0008235">
    <property type="term" value="F:metalloexopeptidase activity"/>
    <property type="evidence" value="ECO:0007669"/>
    <property type="project" value="InterPro"/>
</dbReference>
<dbReference type="Gene3D" id="3.50.30.30">
    <property type="match status" value="1"/>
</dbReference>
<protein>
    <submittedName>
        <fullName evidence="3">M20/M25/M40 family metallo-hydrolase</fullName>
    </submittedName>
</protein>
<evidence type="ECO:0000259" key="2">
    <source>
        <dbReference type="Pfam" id="PF04389"/>
    </source>
</evidence>
<dbReference type="Proteomes" id="UP000265882">
    <property type="component" value="Unassembled WGS sequence"/>
</dbReference>